<feature type="short sequence motif" description="DGA/G" evidence="5">
    <location>
        <begin position="230"/>
        <end position="232"/>
    </location>
</feature>
<gene>
    <name evidence="8" type="ORF">N7505_007640</name>
</gene>
<name>A0ABQ8WDY1_PENCH</name>
<keyword evidence="1" id="KW-0479">Metal-binding</keyword>
<feature type="region of interest" description="Disordered" evidence="6">
    <location>
        <begin position="267"/>
        <end position="290"/>
    </location>
</feature>
<dbReference type="PROSITE" id="PS51635">
    <property type="entry name" value="PNPLA"/>
    <property type="match status" value="1"/>
</dbReference>
<evidence type="ECO:0000313" key="9">
    <source>
        <dbReference type="Proteomes" id="UP001220256"/>
    </source>
</evidence>
<evidence type="ECO:0000256" key="1">
    <source>
        <dbReference type="ARBA" id="ARBA00022723"/>
    </source>
</evidence>
<feature type="domain" description="PNPLA" evidence="7">
    <location>
        <begin position="55"/>
        <end position="243"/>
    </location>
</feature>
<evidence type="ECO:0000259" key="7">
    <source>
        <dbReference type="PROSITE" id="PS51635"/>
    </source>
</evidence>
<protein>
    <recommendedName>
        <fullName evidence="7">PNPLA domain-containing protein</fullName>
    </recommendedName>
</protein>
<dbReference type="PANTHER" id="PTHR24185">
    <property type="entry name" value="CALCIUM-INDEPENDENT PHOSPHOLIPASE A2-GAMMA"/>
    <property type="match status" value="1"/>
</dbReference>
<dbReference type="CDD" id="cd07199">
    <property type="entry name" value="Pat17_PNPLA8_PNPLA9_like"/>
    <property type="match status" value="1"/>
</dbReference>
<evidence type="ECO:0000313" key="8">
    <source>
        <dbReference type="EMBL" id="KAJ5264847.1"/>
    </source>
</evidence>
<evidence type="ECO:0000256" key="2">
    <source>
        <dbReference type="ARBA" id="ARBA00022771"/>
    </source>
</evidence>
<dbReference type="InterPro" id="IPR017907">
    <property type="entry name" value="Znf_RING_CS"/>
</dbReference>
<keyword evidence="5" id="KW-0378">Hydrolase</keyword>
<keyword evidence="2" id="KW-0863">Zinc-finger</keyword>
<keyword evidence="5" id="KW-0442">Lipid degradation</keyword>
<feature type="short sequence motif" description="GXGXXG" evidence="5">
    <location>
        <begin position="59"/>
        <end position="64"/>
    </location>
</feature>
<dbReference type="Proteomes" id="UP001220256">
    <property type="component" value="Unassembled WGS sequence"/>
</dbReference>
<reference evidence="8 9" key="1">
    <citation type="journal article" date="2023" name="IMA Fungus">
        <title>Comparative genomic study of the Penicillium genus elucidates a diverse pangenome and 15 lateral gene transfer events.</title>
        <authorList>
            <person name="Petersen C."/>
            <person name="Sorensen T."/>
            <person name="Nielsen M.R."/>
            <person name="Sondergaard T.E."/>
            <person name="Sorensen J.L."/>
            <person name="Fitzpatrick D.A."/>
            <person name="Frisvad J.C."/>
            <person name="Nielsen K.L."/>
        </authorList>
    </citation>
    <scope>NUCLEOTIDE SEQUENCE [LARGE SCALE GENOMIC DNA]</scope>
    <source>
        <strain evidence="8 9">IBT 3361</strain>
    </source>
</reference>
<sequence length="319" mass="34159">MLPCKHAICDTCVVIFGKPSRLGDYHFEIAQCPICEERSDVTVRQLPPTKPPVILSLDGGGERGLIQLGLLRALESRIGIPIASLPDLCIGTSVGGLTAIDVFLNQSSVTQCFDAFPHMARNIFCHSSETPIPRFIRWFASAFNLTTDGLYDSEGLSKILKAAVNPSRRMFDVAPPILRVAGSPFPRSTNTAYEFLTPHNDQQNSSLLDAGAAPIYFQPKRLPGLCLLQDGGVRANNPLAIALRESGIIWPMAKRHDLLLSVGTGFSTSTPSRPTGGHTGSNLGGASSPTVPGHDVLSIYGRKARVFGSSELPTPSVDA</sequence>
<evidence type="ECO:0000256" key="5">
    <source>
        <dbReference type="PROSITE-ProRule" id="PRU01161"/>
    </source>
</evidence>
<dbReference type="EMBL" id="JAPVEB010000004">
    <property type="protein sequence ID" value="KAJ5264847.1"/>
    <property type="molecule type" value="Genomic_DNA"/>
</dbReference>
<dbReference type="SUPFAM" id="SSF52151">
    <property type="entry name" value="FabD/lysophospholipase-like"/>
    <property type="match status" value="1"/>
</dbReference>
<comment type="caution">
    <text evidence="8">The sequence shown here is derived from an EMBL/GenBank/DDBJ whole genome shotgun (WGS) entry which is preliminary data.</text>
</comment>
<evidence type="ECO:0000256" key="6">
    <source>
        <dbReference type="SAM" id="MobiDB-lite"/>
    </source>
</evidence>
<evidence type="ECO:0000256" key="4">
    <source>
        <dbReference type="ARBA" id="ARBA00023098"/>
    </source>
</evidence>
<feature type="active site" description="Proton acceptor" evidence="5">
    <location>
        <position position="230"/>
    </location>
</feature>
<keyword evidence="9" id="KW-1185">Reference proteome</keyword>
<dbReference type="Gene3D" id="3.40.1090.10">
    <property type="entry name" value="Cytosolic phospholipase A2 catalytic domain"/>
    <property type="match status" value="1"/>
</dbReference>
<dbReference type="InterPro" id="IPR016035">
    <property type="entry name" value="Acyl_Trfase/lysoPLipase"/>
</dbReference>
<dbReference type="PANTHER" id="PTHR24185:SF8">
    <property type="entry name" value="PNPLA DOMAIN-CONTAINING PROTEIN"/>
    <property type="match status" value="1"/>
</dbReference>
<feature type="active site" description="Nucleophile" evidence="5">
    <location>
        <position position="93"/>
    </location>
</feature>
<organism evidence="8 9">
    <name type="scientific">Penicillium chrysogenum</name>
    <name type="common">Penicillium notatum</name>
    <dbReference type="NCBI Taxonomy" id="5076"/>
    <lineage>
        <taxon>Eukaryota</taxon>
        <taxon>Fungi</taxon>
        <taxon>Dikarya</taxon>
        <taxon>Ascomycota</taxon>
        <taxon>Pezizomycotina</taxon>
        <taxon>Eurotiomycetes</taxon>
        <taxon>Eurotiomycetidae</taxon>
        <taxon>Eurotiales</taxon>
        <taxon>Aspergillaceae</taxon>
        <taxon>Penicillium</taxon>
        <taxon>Penicillium chrysogenum species complex</taxon>
    </lineage>
</organism>
<feature type="short sequence motif" description="GXSXG" evidence="5">
    <location>
        <begin position="91"/>
        <end position="95"/>
    </location>
</feature>
<dbReference type="Pfam" id="PF01734">
    <property type="entry name" value="Patatin"/>
    <property type="match status" value="1"/>
</dbReference>
<dbReference type="PROSITE" id="PS00518">
    <property type="entry name" value="ZF_RING_1"/>
    <property type="match status" value="1"/>
</dbReference>
<proteinExistence type="predicted"/>
<dbReference type="InterPro" id="IPR002641">
    <property type="entry name" value="PNPLA_dom"/>
</dbReference>
<keyword evidence="4 5" id="KW-0443">Lipid metabolism</keyword>
<evidence type="ECO:0000256" key="3">
    <source>
        <dbReference type="ARBA" id="ARBA00022833"/>
    </source>
</evidence>
<keyword evidence="3" id="KW-0862">Zinc</keyword>
<accession>A0ABQ8WDY1</accession>